<accession>A0A561P0R5</accession>
<dbReference type="EMBL" id="VIWO01000018">
    <property type="protein sequence ID" value="TWF31719.1"/>
    <property type="molecule type" value="Genomic_DNA"/>
</dbReference>
<evidence type="ECO:0000313" key="1">
    <source>
        <dbReference type="EMBL" id="TWF31719.1"/>
    </source>
</evidence>
<dbReference type="AlphaFoldDB" id="A0A561P0R5"/>
<keyword evidence="2" id="KW-1185">Reference proteome</keyword>
<dbReference type="Proteomes" id="UP000320811">
    <property type="component" value="Unassembled WGS sequence"/>
</dbReference>
<comment type="caution">
    <text evidence="1">The sequence shown here is derived from an EMBL/GenBank/DDBJ whole genome shotgun (WGS) entry which is preliminary data.</text>
</comment>
<sequence>MINSEILLSHGFNYVSHCNYYRLSCNLLNLGVKYIYAQWLLSTDPLKDMPLIHVSTIQDIDRIFRAGTGQSLILKRIAEMQFSSIYKKNTVVY</sequence>
<gene>
    <name evidence="1" type="ORF">FHW36_11813</name>
</gene>
<organism evidence="1 2">
    <name type="scientific">Chitinophaga polysaccharea</name>
    <dbReference type="NCBI Taxonomy" id="1293035"/>
    <lineage>
        <taxon>Bacteria</taxon>
        <taxon>Pseudomonadati</taxon>
        <taxon>Bacteroidota</taxon>
        <taxon>Chitinophagia</taxon>
        <taxon>Chitinophagales</taxon>
        <taxon>Chitinophagaceae</taxon>
        <taxon>Chitinophaga</taxon>
    </lineage>
</organism>
<evidence type="ECO:0000313" key="2">
    <source>
        <dbReference type="Proteomes" id="UP000320811"/>
    </source>
</evidence>
<name>A0A561P0R5_9BACT</name>
<protein>
    <submittedName>
        <fullName evidence="1">Uncharacterized protein</fullName>
    </submittedName>
</protein>
<proteinExistence type="predicted"/>
<reference evidence="1 2" key="1">
    <citation type="submission" date="2019-06" db="EMBL/GenBank/DDBJ databases">
        <title>Sorghum-associated microbial communities from plants grown in Nebraska, USA.</title>
        <authorList>
            <person name="Schachtman D."/>
        </authorList>
    </citation>
    <scope>NUCLEOTIDE SEQUENCE [LARGE SCALE GENOMIC DNA]</scope>
    <source>
        <strain evidence="1 2">1209</strain>
    </source>
</reference>